<dbReference type="InterPro" id="IPR006645">
    <property type="entry name" value="NGN-like_dom"/>
</dbReference>
<accession>A0ABV4NVA6</accession>
<reference evidence="5 6" key="1">
    <citation type="submission" date="2024-08" db="EMBL/GenBank/DDBJ databases">
        <authorList>
            <person name="Ishaq N."/>
        </authorList>
    </citation>
    <scope>NUCLEOTIDE SEQUENCE [LARGE SCALE GENOMIC DNA]</scope>
    <source>
        <strain evidence="5 6">DSM 18651</strain>
    </source>
</reference>
<evidence type="ECO:0000259" key="4">
    <source>
        <dbReference type="SMART" id="SM00738"/>
    </source>
</evidence>
<dbReference type="InterPro" id="IPR043425">
    <property type="entry name" value="NusG-like"/>
</dbReference>
<evidence type="ECO:0000313" key="5">
    <source>
        <dbReference type="EMBL" id="MFA0810053.1"/>
    </source>
</evidence>
<dbReference type="InterPro" id="IPR036735">
    <property type="entry name" value="NGN_dom_sf"/>
</dbReference>
<dbReference type="Gene3D" id="3.30.70.940">
    <property type="entry name" value="NusG, N-terminal domain"/>
    <property type="match status" value="1"/>
</dbReference>
<sequence>MYCWYLLCCKPKQDKRAVVLLENQKYEVFSPQYRKKNKKNTVIKPSLEPLFPGYIFIKLHSEASNWCAVRSTGGVRDFVRFGEYKATISDSVINQLKEDSERLSQLNINPPDLNPGDQIYISGGSLEGLEAIYKCKSGKDRVIVLLSIMENQREVEINNQFIEKKVS</sequence>
<keyword evidence="1" id="KW-0889">Transcription antitermination</keyword>
<name>A0ABV4NVA6_9GAMM</name>
<dbReference type="EMBL" id="JBGMEK010000005">
    <property type="protein sequence ID" value="MFA0810053.1"/>
    <property type="molecule type" value="Genomic_DNA"/>
</dbReference>
<protein>
    <submittedName>
        <fullName evidence="5">Transcription/translation regulatory transformer protein RfaH</fullName>
    </submittedName>
</protein>
<dbReference type="Pfam" id="PF02357">
    <property type="entry name" value="NusG"/>
    <property type="match status" value="1"/>
</dbReference>
<evidence type="ECO:0000256" key="1">
    <source>
        <dbReference type="ARBA" id="ARBA00022814"/>
    </source>
</evidence>
<feature type="domain" description="NusG-like N-terminal" evidence="4">
    <location>
        <begin position="1"/>
        <end position="100"/>
    </location>
</feature>
<dbReference type="CDD" id="cd09892">
    <property type="entry name" value="NGN_SP_RfaH"/>
    <property type="match status" value="1"/>
</dbReference>
<organism evidence="5 6">
    <name type="scientific">Microbulbifer epialgicus</name>
    <dbReference type="NCBI Taxonomy" id="393907"/>
    <lineage>
        <taxon>Bacteria</taxon>
        <taxon>Pseudomonadati</taxon>
        <taxon>Pseudomonadota</taxon>
        <taxon>Gammaproteobacteria</taxon>
        <taxon>Cellvibrionales</taxon>
        <taxon>Microbulbiferaceae</taxon>
        <taxon>Microbulbifer</taxon>
    </lineage>
</organism>
<evidence type="ECO:0000256" key="2">
    <source>
        <dbReference type="ARBA" id="ARBA00023015"/>
    </source>
</evidence>
<dbReference type="RefSeq" id="WP_371837666.1">
    <property type="nucleotide sequence ID" value="NZ_JBGMEK010000005.1"/>
</dbReference>
<keyword evidence="2" id="KW-0805">Transcription regulation</keyword>
<keyword evidence="6" id="KW-1185">Reference proteome</keyword>
<dbReference type="NCBIfam" id="NF006534">
    <property type="entry name" value="PRK09014.1"/>
    <property type="match status" value="1"/>
</dbReference>
<dbReference type="SUPFAM" id="SSF82679">
    <property type="entry name" value="N-utilization substance G protein NusG, N-terminal domain"/>
    <property type="match status" value="1"/>
</dbReference>
<proteinExistence type="predicted"/>
<comment type="caution">
    <text evidence="5">The sequence shown here is derived from an EMBL/GenBank/DDBJ whole genome shotgun (WGS) entry which is preliminary data.</text>
</comment>
<gene>
    <name evidence="5" type="primary">rfaH</name>
    <name evidence="5" type="ORF">ACCI49_03900</name>
</gene>
<dbReference type="SMART" id="SM00738">
    <property type="entry name" value="NGN"/>
    <property type="match status" value="1"/>
</dbReference>
<dbReference type="Proteomes" id="UP001569428">
    <property type="component" value="Unassembled WGS sequence"/>
</dbReference>
<evidence type="ECO:0000256" key="3">
    <source>
        <dbReference type="ARBA" id="ARBA00023163"/>
    </source>
</evidence>
<evidence type="ECO:0000313" key="6">
    <source>
        <dbReference type="Proteomes" id="UP001569428"/>
    </source>
</evidence>
<keyword evidence="3" id="KW-0804">Transcription</keyword>
<dbReference type="PANTHER" id="PTHR30265">
    <property type="entry name" value="RHO-INTERACTING TRANSCRIPTION TERMINATION FACTOR NUSG"/>
    <property type="match status" value="1"/>
</dbReference>
<dbReference type="PANTHER" id="PTHR30265:SF7">
    <property type="entry name" value="TRANSCRIPTION ANTITERMINATION PROTEIN RFAH"/>
    <property type="match status" value="1"/>
</dbReference>